<name>E3JC91_PSEI1</name>
<dbReference type="InterPro" id="IPR027417">
    <property type="entry name" value="P-loop_NTPase"/>
</dbReference>
<dbReference type="STRING" id="298654.FraEuI1c_6710"/>
<evidence type="ECO:0000313" key="2">
    <source>
        <dbReference type="EMBL" id="ADP84680.1"/>
    </source>
</evidence>
<dbReference type="Gene3D" id="3.40.50.300">
    <property type="entry name" value="P-loop containing nucleotide triphosphate hydrolases"/>
    <property type="match status" value="1"/>
</dbReference>
<protein>
    <submittedName>
        <fullName evidence="2">Thymidylate kinase</fullName>
    </submittedName>
</protein>
<dbReference type="Proteomes" id="UP000002484">
    <property type="component" value="Chromosome"/>
</dbReference>
<keyword evidence="3" id="KW-1185">Reference proteome</keyword>
<organism evidence="2 3">
    <name type="scientific">Pseudofrankia inefficax (strain DSM 45817 / CECT 9037 / DDB 130130 / EuI1c)</name>
    <name type="common">Frankia inefficax</name>
    <dbReference type="NCBI Taxonomy" id="298654"/>
    <lineage>
        <taxon>Bacteria</taxon>
        <taxon>Bacillati</taxon>
        <taxon>Actinomycetota</taxon>
        <taxon>Actinomycetes</taxon>
        <taxon>Frankiales</taxon>
        <taxon>Frankiaceae</taxon>
        <taxon>Pseudofrankia</taxon>
    </lineage>
</organism>
<dbReference type="InParanoid" id="E3JC91"/>
<feature type="domain" description="Thymidylate kinase-like" evidence="1">
    <location>
        <begin position="145"/>
        <end position="218"/>
    </location>
</feature>
<dbReference type="KEGG" id="fri:FraEuI1c_6710"/>
<reference evidence="2 3" key="1">
    <citation type="submission" date="2010-10" db="EMBL/GenBank/DDBJ databases">
        <title>Complete sequence of Frankia sp. EuI1c.</title>
        <authorList>
            <consortium name="US DOE Joint Genome Institute"/>
            <person name="Lucas S."/>
            <person name="Copeland A."/>
            <person name="Lapidus A."/>
            <person name="Cheng J.-F."/>
            <person name="Bruce D."/>
            <person name="Goodwin L."/>
            <person name="Pitluck S."/>
            <person name="Chertkov O."/>
            <person name="Detter J.C."/>
            <person name="Han C."/>
            <person name="Tapia R."/>
            <person name="Land M."/>
            <person name="Hauser L."/>
            <person name="Jeffries C."/>
            <person name="Kyrpides N."/>
            <person name="Ivanova N."/>
            <person name="Mikhailova N."/>
            <person name="Beauchemin N."/>
            <person name="Sen A."/>
            <person name="Sur S.A."/>
            <person name="Gtari M."/>
            <person name="Wall L."/>
            <person name="Tisa L."/>
            <person name="Woyke T."/>
        </authorList>
    </citation>
    <scope>NUCLEOTIDE SEQUENCE [LARGE SCALE GENOMIC DNA]</scope>
    <source>
        <strain evidence="3">DSM 45817 / CECT 9037 / EuI1c</strain>
    </source>
</reference>
<keyword evidence="2" id="KW-0418">Kinase</keyword>
<dbReference type="eggNOG" id="COG0125">
    <property type="taxonomic scope" value="Bacteria"/>
</dbReference>
<evidence type="ECO:0000259" key="1">
    <source>
        <dbReference type="Pfam" id="PF02223"/>
    </source>
</evidence>
<dbReference type="GO" id="GO:0016301">
    <property type="term" value="F:kinase activity"/>
    <property type="evidence" value="ECO:0007669"/>
    <property type="project" value="UniProtKB-KW"/>
</dbReference>
<sequence>MLVGVDGAGKSTAARRLANELTASGTPARYFENAGGRPIIDALAHRLGRRDGRHLLGNRGYLGVEVTIRWLAITRAVTLSTLTRRVAVMDRYTYCQYAIMRARGDSRPTRRPTDDQDLWEAIDTSGGHGRGFNRSDPQTGGHAERLVRLLYAPFPKPDATFYLAVPPEKAARRVQARGRDVEDPIYLAAFAAAYHTLPEFPGFTVIDASGNAEELLATIQSHRCPLND</sequence>
<dbReference type="InterPro" id="IPR039430">
    <property type="entry name" value="Thymidylate_kin-like_dom"/>
</dbReference>
<dbReference type="AlphaFoldDB" id="E3JC91"/>
<gene>
    <name evidence="2" type="ordered locus">FraEuI1c_6710</name>
</gene>
<proteinExistence type="predicted"/>
<dbReference type="EMBL" id="CP002299">
    <property type="protein sequence ID" value="ADP84680.1"/>
    <property type="molecule type" value="Genomic_DNA"/>
</dbReference>
<keyword evidence="2" id="KW-0808">Transferase</keyword>
<evidence type="ECO:0000313" key="3">
    <source>
        <dbReference type="Proteomes" id="UP000002484"/>
    </source>
</evidence>
<accession>E3JC91</accession>
<dbReference type="HOGENOM" id="CLU_092360_0_0_11"/>
<dbReference type="SUPFAM" id="SSF52540">
    <property type="entry name" value="P-loop containing nucleoside triphosphate hydrolases"/>
    <property type="match status" value="1"/>
</dbReference>
<dbReference type="Pfam" id="PF02223">
    <property type="entry name" value="Thymidylate_kin"/>
    <property type="match status" value="1"/>
</dbReference>